<evidence type="ECO:0000313" key="2">
    <source>
        <dbReference type="EMBL" id="KAK1566324.1"/>
    </source>
</evidence>
<dbReference type="RefSeq" id="XP_060407503.1">
    <property type="nucleotide sequence ID" value="XM_060559342.1"/>
</dbReference>
<evidence type="ECO:0000313" key="3">
    <source>
        <dbReference type="Proteomes" id="UP001230504"/>
    </source>
</evidence>
<evidence type="ECO:0000256" key="1">
    <source>
        <dbReference type="SAM" id="MobiDB-lite"/>
    </source>
</evidence>
<reference evidence="2" key="1">
    <citation type="submission" date="2021-06" db="EMBL/GenBank/DDBJ databases">
        <title>Comparative genomics, transcriptomics and evolutionary studies reveal genomic signatures of adaptation to plant cell wall in hemibiotrophic fungi.</title>
        <authorList>
            <consortium name="DOE Joint Genome Institute"/>
            <person name="Baroncelli R."/>
            <person name="Diaz J.F."/>
            <person name="Benocci T."/>
            <person name="Peng M."/>
            <person name="Battaglia E."/>
            <person name="Haridas S."/>
            <person name="Andreopoulos W."/>
            <person name="Labutti K."/>
            <person name="Pangilinan J."/>
            <person name="Floch G.L."/>
            <person name="Makela M.R."/>
            <person name="Henrissat B."/>
            <person name="Grigoriev I.V."/>
            <person name="Crouch J.A."/>
            <person name="De Vries R.P."/>
            <person name="Sukno S.A."/>
            <person name="Thon M.R."/>
        </authorList>
    </citation>
    <scope>NUCLEOTIDE SEQUENCE</scope>
    <source>
        <strain evidence="2">CBS 125086</strain>
    </source>
</reference>
<dbReference type="EMBL" id="JAHLJV010000146">
    <property type="protein sequence ID" value="KAK1566324.1"/>
    <property type="molecule type" value="Genomic_DNA"/>
</dbReference>
<proteinExistence type="predicted"/>
<gene>
    <name evidence="2" type="ORF">LY79DRAFT_572304</name>
</gene>
<sequence>MPRDVTHRGFPCRVDSPCRQLLFRHRSPPSLRTNEQHSRALPTARTHTYTHTHEPH</sequence>
<dbReference type="GeneID" id="85443582"/>
<organism evidence="2 3">
    <name type="scientific">Colletotrichum navitas</name>
    <dbReference type="NCBI Taxonomy" id="681940"/>
    <lineage>
        <taxon>Eukaryota</taxon>
        <taxon>Fungi</taxon>
        <taxon>Dikarya</taxon>
        <taxon>Ascomycota</taxon>
        <taxon>Pezizomycotina</taxon>
        <taxon>Sordariomycetes</taxon>
        <taxon>Hypocreomycetidae</taxon>
        <taxon>Glomerellales</taxon>
        <taxon>Glomerellaceae</taxon>
        <taxon>Colletotrichum</taxon>
        <taxon>Colletotrichum graminicola species complex</taxon>
    </lineage>
</organism>
<feature type="region of interest" description="Disordered" evidence="1">
    <location>
        <begin position="26"/>
        <end position="56"/>
    </location>
</feature>
<accession>A0AAD8PL37</accession>
<dbReference type="AlphaFoldDB" id="A0AAD8PL37"/>
<comment type="caution">
    <text evidence="2">The sequence shown here is derived from an EMBL/GenBank/DDBJ whole genome shotgun (WGS) entry which is preliminary data.</text>
</comment>
<dbReference type="Proteomes" id="UP001230504">
    <property type="component" value="Unassembled WGS sequence"/>
</dbReference>
<name>A0AAD8PL37_9PEZI</name>
<protein>
    <submittedName>
        <fullName evidence="2">Uncharacterized protein</fullName>
    </submittedName>
</protein>
<keyword evidence="3" id="KW-1185">Reference proteome</keyword>